<proteinExistence type="predicted"/>
<name>A0ACC0K851_CHOFU</name>
<accession>A0ACC0K851</accession>
<evidence type="ECO:0000313" key="2">
    <source>
        <dbReference type="Proteomes" id="UP001064048"/>
    </source>
</evidence>
<organism evidence="1 2">
    <name type="scientific">Choristoneura fumiferana</name>
    <name type="common">Spruce budworm moth</name>
    <name type="synonym">Archips fumiferana</name>
    <dbReference type="NCBI Taxonomy" id="7141"/>
    <lineage>
        <taxon>Eukaryota</taxon>
        <taxon>Metazoa</taxon>
        <taxon>Ecdysozoa</taxon>
        <taxon>Arthropoda</taxon>
        <taxon>Hexapoda</taxon>
        <taxon>Insecta</taxon>
        <taxon>Pterygota</taxon>
        <taxon>Neoptera</taxon>
        <taxon>Endopterygota</taxon>
        <taxon>Lepidoptera</taxon>
        <taxon>Glossata</taxon>
        <taxon>Ditrysia</taxon>
        <taxon>Tortricoidea</taxon>
        <taxon>Tortricidae</taxon>
        <taxon>Tortricinae</taxon>
        <taxon>Choristoneura</taxon>
    </lineage>
</organism>
<dbReference type="Proteomes" id="UP001064048">
    <property type="component" value="Chromosome 24"/>
</dbReference>
<protein>
    <submittedName>
        <fullName evidence="1">Uncharacterized protein</fullName>
    </submittedName>
</protein>
<comment type="caution">
    <text evidence="1">The sequence shown here is derived from an EMBL/GenBank/DDBJ whole genome shotgun (WGS) entry which is preliminary data.</text>
</comment>
<dbReference type="EMBL" id="CM046124">
    <property type="protein sequence ID" value="KAI8432671.1"/>
    <property type="molecule type" value="Genomic_DNA"/>
</dbReference>
<evidence type="ECO:0000313" key="1">
    <source>
        <dbReference type="EMBL" id="KAI8432671.1"/>
    </source>
</evidence>
<sequence>MGGSLTVLVFSVFAVILLISYTDASSCPLPTKVYGCSPKCTQNYDCKGGKLCCRNGCNAMSCAEPVSNGQGTSGDKYSAGSGVYCNNQKCSPQEVCKQDPATKRMKCVRA</sequence>
<keyword evidence="2" id="KW-1185">Reference proteome</keyword>
<gene>
    <name evidence="1" type="ORF">MSG28_013640</name>
</gene>
<reference evidence="1 2" key="1">
    <citation type="journal article" date="2022" name="Genome Biol. Evol.">
        <title>The Spruce Budworm Genome: Reconstructing the Evolutionary History of Antifreeze Proteins.</title>
        <authorList>
            <person name="Beliveau C."/>
            <person name="Gagne P."/>
            <person name="Picq S."/>
            <person name="Vernygora O."/>
            <person name="Keeling C.I."/>
            <person name="Pinkney K."/>
            <person name="Doucet D."/>
            <person name="Wen F."/>
            <person name="Johnston J.S."/>
            <person name="Maaroufi H."/>
            <person name="Boyle B."/>
            <person name="Laroche J."/>
            <person name="Dewar K."/>
            <person name="Juretic N."/>
            <person name="Blackburn G."/>
            <person name="Nisole A."/>
            <person name="Brunet B."/>
            <person name="Brandao M."/>
            <person name="Lumley L."/>
            <person name="Duan J."/>
            <person name="Quan G."/>
            <person name="Lucarotti C.J."/>
            <person name="Roe A.D."/>
            <person name="Sperling F.A.H."/>
            <person name="Levesque R.C."/>
            <person name="Cusson M."/>
        </authorList>
    </citation>
    <scope>NUCLEOTIDE SEQUENCE [LARGE SCALE GENOMIC DNA]</scope>
    <source>
        <strain evidence="1">Glfc:IPQL:Cfum</strain>
    </source>
</reference>